<evidence type="ECO:0000313" key="3">
    <source>
        <dbReference type="Proteomes" id="UP001316189"/>
    </source>
</evidence>
<protein>
    <submittedName>
        <fullName evidence="2">Uncharacterized protein</fullName>
    </submittedName>
</protein>
<keyword evidence="1" id="KW-0812">Transmembrane</keyword>
<proteinExistence type="predicted"/>
<evidence type="ECO:0000256" key="1">
    <source>
        <dbReference type="SAM" id="Phobius"/>
    </source>
</evidence>
<keyword evidence="3" id="KW-1185">Reference proteome</keyword>
<feature type="transmembrane region" description="Helical" evidence="1">
    <location>
        <begin position="20"/>
        <end position="38"/>
    </location>
</feature>
<dbReference type="EMBL" id="CP101988">
    <property type="protein sequence ID" value="UUI76012.1"/>
    <property type="molecule type" value="Genomic_DNA"/>
</dbReference>
<organism evidence="2 3">
    <name type="scientific">Cellulomonas chengniuliangii</name>
    <dbReference type="NCBI Taxonomy" id="2968084"/>
    <lineage>
        <taxon>Bacteria</taxon>
        <taxon>Bacillati</taxon>
        <taxon>Actinomycetota</taxon>
        <taxon>Actinomycetes</taxon>
        <taxon>Micrococcales</taxon>
        <taxon>Cellulomonadaceae</taxon>
        <taxon>Cellulomonas</taxon>
    </lineage>
</organism>
<keyword evidence="1" id="KW-0472">Membrane</keyword>
<evidence type="ECO:0000313" key="2">
    <source>
        <dbReference type="EMBL" id="UUI76012.1"/>
    </source>
</evidence>
<dbReference type="Proteomes" id="UP001316189">
    <property type="component" value="Chromosome"/>
</dbReference>
<accession>A0ABY5L382</accession>
<keyword evidence="1" id="KW-1133">Transmembrane helix</keyword>
<sequence>MNSNWLIDYSNQWHDTWELIGAFATLCAVLLALVGFWFEATRAARAETRAERAEEALAKDRADADSARISAESERVDRERRAQALLVIGWAKFKPEQTMLNGATLGSWEVRVGNYSGAPVFDVRAEAIQNNSIDKYAETPVLAPGRELVLEATSIDETSGPNAVLYFRDVAGRYWRRLQSGALSEVNEHRQPI</sequence>
<name>A0ABY5L382_9CELL</name>
<dbReference type="RefSeq" id="WP_227567868.1">
    <property type="nucleotide sequence ID" value="NZ_CP101988.1"/>
</dbReference>
<gene>
    <name evidence="2" type="ORF">NP064_03650</name>
</gene>
<reference evidence="2 3" key="1">
    <citation type="submission" date="2022-07" db="EMBL/GenBank/DDBJ databases">
        <title>Novel species in genus cellulomonas.</title>
        <authorList>
            <person name="Ye L."/>
        </authorList>
    </citation>
    <scope>NUCLEOTIDE SEQUENCE [LARGE SCALE GENOMIC DNA]</scope>
    <source>
        <strain evidence="3">zg-Y338</strain>
    </source>
</reference>